<evidence type="ECO:0000256" key="1">
    <source>
        <dbReference type="SAM" id="MobiDB-lite"/>
    </source>
</evidence>
<reference evidence="3" key="1">
    <citation type="journal article" date="2015" name="J. Biotechnol.">
        <title>Complete genome sequence of Streptomyces ambofaciens ATCC 23877, the spiramycin producer.</title>
        <authorList>
            <person name="Thibessard A."/>
            <person name="Haas D."/>
            <person name="Gerbaud C."/>
            <person name="Aigle B."/>
            <person name="Lautru S."/>
            <person name="Pernodet J.L."/>
            <person name="Leblond P."/>
        </authorList>
    </citation>
    <scope>NUCLEOTIDE SEQUENCE [LARGE SCALE GENOMIC DNA]</scope>
    <source>
        <strain evidence="3">ATCC 23877 / 3486 / DSM 40053 / JCM 4204 / NBRC 12836 / NRRL B-2516</strain>
    </source>
</reference>
<feature type="region of interest" description="Disordered" evidence="1">
    <location>
        <begin position="42"/>
        <end position="117"/>
    </location>
</feature>
<dbReference type="Proteomes" id="UP000061018">
    <property type="component" value="Chromosome"/>
</dbReference>
<feature type="compositionally biased region" description="Low complexity" evidence="1">
    <location>
        <begin position="43"/>
        <end position="59"/>
    </location>
</feature>
<evidence type="ECO:0000313" key="2">
    <source>
        <dbReference type="EMBL" id="AKZ53849.1"/>
    </source>
</evidence>
<dbReference type="EMBL" id="CP012382">
    <property type="protein sequence ID" value="AKZ53849.1"/>
    <property type="molecule type" value="Genomic_DNA"/>
</dbReference>
<organism evidence="2 3">
    <name type="scientific">Streptomyces ambofaciens (strain ATCC 23877 / 3486 / DSM 40053 / JCM 4204 / NBRC 12836 / NRRL B-2516)</name>
    <dbReference type="NCBI Taxonomy" id="278992"/>
    <lineage>
        <taxon>Bacteria</taxon>
        <taxon>Bacillati</taxon>
        <taxon>Actinomycetota</taxon>
        <taxon>Actinomycetes</taxon>
        <taxon>Kitasatosporales</taxon>
        <taxon>Streptomycetaceae</taxon>
        <taxon>Streptomyces</taxon>
    </lineage>
</organism>
<name>A0A0K2ALH5_STRA7</name>
<dbReference type="AlphaFoldDB" id="A0A0K2ALH5"/>
<evidence type="ECO:0000313" key="3">
    <source>
        <dbReference type="Proteomes" id="UP000061018"/>
    </source>
</evidence>
<proteinExistence type="predicted"/>
<dbReference type="KEGG" id="samb:SAM23877_0800"/>
<sequence>MPCHAYAPDGARDTAVVAARFVQWGDGDRDTAVRSFRTLAPETACTTRPPHRTTAPAPCSAWTHSSPARRPPRPRDRSSGTRPPPAVCCRSGRCTPSRRQRRPNAAGRSWPGSPRPA</sequence>
<accession>A0A0K2ALH5</accession>
<gene>
    <name evidence="2" type="ORF">SAM23877_0800</name>
</gene>
<protein>
    <submittedName>
        <fullName evidence="2">Uncharacterized protein</fullName>
    </submittedName>
</protein>